<feature type="domain" description="C2H2-type" evidence="9">
    <location>
        <begin position="118"/>
        <end position="145"/>
    </location>
</feature>
<feature type="domain" description="C2H2-type" evidence="9">
    <location>
        <begin position="90"/>
        <end position="117"/>
    </location>
</feature>
<dbReference type="InterPro" id="IPR013087">
    <property type="entry name" value="Znf_C2H2_type"/>
</dbReference>
<accession>A0A8J2LF85</accession>
<dbReference type="PANTHER" id="PTHR24379:SF121">
    <property type="entry name" value="C2H2-TYPE DOMAIN-CONTAINING PROTEIN"/>
    <property type="match status" value="1"/>
</dbReference>
<dbReference type="Pfam" id="PF13894">
    <property type="entry name" value="zf-C2H2_4"/>
    <property type="match status" value="1"/>
</dbReference>
<dbReference type="EMBL" id="CAJVCH010570435">
    <property type="protein sequence ID" value="CAG7834902.1"/>
    <property type="molecule type" value="Genomic_DNA"/>
</dbReference>
<dbReference type="PROSITE" id="PS00028">
    <property type="entry name" value="ZINC_FINGER_C2H2_1"/>
    <property type="match status" value="5"/>
</dbReference>
<dbReference type="GO" id="GO:0040029">
    <property type="term" value="P:epigenetic regulation of gene expression"/>
    <property type="evidence" value="ECO:0007669"/>
    <property type="project" value="UniProtKB-ARBA"/>
</dbReference>
<feature type="domain" description="C2H2-type" evidence="9">
    <location>
        <begin position="62"/>
        <end position="89"/>
    </location>
</feature>
<dbReference type="OrthoDB" id="6077919at2759"/>
<keyword evidence="5" id="KW-0862">Zinc</keyword>
<evidence type="ECO:0000256" key="5">
    <source>
        <dbReference type="ARBA" id="ARBA00022833"/>
    </source>
</evidence>
<dbReference type="SMART" id="SM00355">
    <property type="entry name" value="ZnF_C2H2"/>
    <property type="match status" value="6"/>
</dbReference>
<evidence type="ECO:0000313" key="11">
    <source>
        <dbReference type="Proteomes" id="UP000708208"/>
    </source>
</evidence>
<feature type="domain" description="C2H2-type" evidence="9">
    <location>
        <begin position="33"/>
        <end position="61"/>
    </location>
</feature>
<reference evidence="10" key="1">
    <citation type="submission" date="2021-06" db="EMBL/GenBank/DDBJ databases">
        <authorList>
            <person name="Hodson N. C."/>
            <person name="Mongue J. A."/>
            <person name="Jaron S. K."/>
        </authorList>
    </citation>
    <scope>NUCLEOTIDE SEQUENCE</scope>
</reference>
<organism evidence="10 11">
    <name type="scientific">Allacma fusca</name>
    <dbReference type="NCBI Taxonomy" id="39272"/>
    <lineage>
        <taxon>Eukaryota</taxon>
        <taxon>Metazoa</taxon>
        <taxon>Ecdysozoa</taxon>
        <taxon>Arthropoda</taxon>
        <taxon>Hexapoda</taxon>
        <taxon>Collembola</taxon>
        <taxon>Symphypleona</taxon>
        <taxon>Sminthuridae</taxon>
        <taxon>Allacma</taxon>
    </lineage>
</organism>
<feature type="compositionally biased region" description="Polar residues" evidence="8">
    <location>
        <begin position="204"/>
        <end position="217"/>
    </location>
</feature>
<evidence type="ECO:0000256" key="8">
    <source>
        <dbReference type="SAM" id="MobiDB-lite"/>
    </source>
</evidence>
<protein>
    <recommendedName>
        <fullName evidence="9">C2H2-type domain-containing protein</fullName>
    </recommendedName>
</protein>
<dbReference type="GO" id="GO:0005634">
    <property type="term" value="C:nucleus"/>
    <property type="evidence" value="ECO:0007669"/>
    <property type="project" value="UniProtKB-SubCell"/>
</dbReference>
<evidence type="ECO:0000256" key="2">
    <source>
        <dbReference type="ARBA" id="ARBA00022723"/>
    </source>
</evidence>
<name>A0A8J2LF85_9HEXA</name>
<keyword evidence="4 7" id="KW-0863">Zinc-finger</keyword>
<proteinExistence type="predicted"/>
<evidence type="ECO:0000313" key="10">
    <source>
        <dbReference type="EMBL" id="CAG7834902.1"/>
    </source>
</evidence>
<dbReference type="GO" id="GO:0043565">
    <property type="term" value="F:sequence-specific DNA binding"/>
    <property type="evidence" value="ECO:0007669"/>
    <property type="project" value="UniProtKB-ARBA"/>
</dbReference>
<feature type="domain" description="C2H2-type" evidence="9">
    <location>
        <begin position="148"/>
        <end position="175"/>
    </location>
</feature>
<dbReference type="GO" id="GO:0003682">
    <property type="term" value="F:chromatin binding"/>
    <property type="evidence" value="ECO:0007669"/>
    <property type="project" value="UniProtKB-ARBA"/>
</dbReference>
<evidence type="ECO:0000256" key="1">
    <source>
        <dbReference type="ARBA" id="ARBA00004123"/>
    </source>
</evidence>
<dbReference type="FunFam" id="3.30.160.60:FF:001840">
    <property type="entry name" value="Paternally-expressed gene 3 protein"/>
    <property type="match status" value="1"/>
</dbReference>
<gene>
    <name evidence="10" type="ORF">AFUS01_LOCUS44347</name>
</gene>
<comment type="caution">
    <text evidence="10">The sequence shown here is derived from an EMBL/GenBank/DDBJ whole genome shotgun (WGS) entry which is preliminary data.</text>
</comment>
<dbReference type="PROSITE" id="PS50157">
    <property type="entry name" value="ZINC_FINGER_C2H2_2"/>
    <property type="match status" value="6"/>
</dbReference>
<keyword evidence="11" id="KW-1185">Reference proteome</keyword>
<dbReference type="Proteomes" id="UP000708208">
    <property type="component" value="Unassembled WGS sequence"/>
</dbReference>
<evidence type="ECO:0000256" key="4">
    <source>
        <dbReference type="ARBA" id="ARBA00022771"/>
    </source>
</evidence>
<keyword evidence="2" id="KW-0479">Metal-binding</keyword>
<dbReference type="PANTHER" id="PTHR24379">
    <property type="entry name" value="KRAB AND ZINC FINGER DOMAIN-CONTAINING"/>
    <property type="match status" value="1"/>
</dbReference>
<evidence type="ECO:0000256" key="6">
    <source>
        <dbReference type="ARBA" id="ARBA00023242"/>
    </source>
</evidence>
<dbReference type="AlphaFoldDB" id="A0A8J2LF85"/>
<dbReference type="FunFam" id="3.30.160.60:FF:000065">
    <property type="entry name" value="B-cell CLL/lymphoma 6, member B"/>
    <property type="match status" value="1"/>
</dbReference>
<comment type="subcellular location">
    <subcellularLocation>
        <location evidence="1">Nucleus</location>
    </subcellularLocation>
</comment>
<feature type="region of interest" description="Disordered" evidence="8">
    <location>
        <begin position="203"/>
        <end position="241"/>
    </location>
</feature>
<dbReference type="GO" id="GO:0008270">
    <property type="term" value="F:zinc ion binding"/>
    <property type="evidence" value="ECO:0007669"/>
    <property type="project" value="UniProtKB-KW"/>
</dbReference>
<evidence type="ECO:0000256" key="3">
    <source>
        <dbReference type="ARBA" id="ARBA00022737"/>
    </source>
</evidence>
<dbReference type="FunFam" id="3.30.160.60:FF:000446">
    <property type="entry name" value="Zinc finger protein"/>
    <property type="match status" value="1"/>
</dbReference>
<dbReference type="GO" id="GO:0000785">
    <property type="term" value="C:chromatin"/>
    <property type="evidence" value="ECO:0007669"/>
    <property type="project" value="UniProtKB-ARBA"/>
</dbReference>
<sequence length="342" mass="39380">MQESKKKRKHKKTIPIPNHIKVIPSEEEGPIWYECTCCQKKFKTKLNINYHEFCAEGKKKPFICDVCGNGFITKTHYEYHLRTHTGELPFECTICSRRFNQKAKVTRHMKSHSGDKPHPCSKCNKAFRWKWKLALHEKIHNGSNNLPYRCDDCGLGFTNKKDYRRHQLIHTCERPYKCDVCGSSFRRKDNLFRHSKKLHERTVNSDTYVEPASTNKSTKSEPIPVKQSLQTPTEDSNAENDACLVKLPPLEKTETTEPSRTLSDTKFTDNIHNLFSSIADSISDCGSIQDENDFSSLVDLTDEVCLDAFENFEFGDLQPLEETELFDVDSLNGDATDIFSLI</sequence>
<keyword evidence="3" id="KW-0677">Repeat</keyword>
<keyword evidence="6" id="KW-0539">Nucleus</keyword>
<evidence type="ECO:0000259" key="9">
    <source>
        <dbReference type="PROSITE" id="PS50157"/>
    </source>
</evidence>
<dbReference type="GO" id="GO:0045893">
    <property type="term" value="P:positive regulation of DNA-templated transcription"/>
    <property type="evidence" value="ECO:0007669"/>
    <property type="project" value="UniProtKB-ARBA"/>
</dbReference>
<evidence type="ECO:0000256" key="7">
    <source>
        <dbReference type="PROSITE-ProRule" id="PRU00042"/>
    </source>
</evidence>
<dbReference type="Pfam" id="PF00096">
    <property type="entry name" value="zf-C2H2"/>
    <property type="match status" value="3"/>
</dbReference>
<dbReference type="FunFam" id="3.30.160.60:FF:000690">
    <property type="entry name" value="Zinc finger protein 354C"/>
    <property type="match status" value="1"/>
</dbReference>
<dbReference type="FunFam" id="3.30.160.60:FF:001732">
    <property type="entry name" value="Zgc:162936"/>
    <property type="match status" value="1"/>
</dbReference>
<feature type="domain" description="C2H2-type" evidence="9">
    <location>
        <begin position="176"/>
        <end position="199"/>
    </location>
</feature>